<accession>A0A9N9IUQ3</accession>
<dbReference type="Gene3D" id="1.20.80.10">
    <property type="match status" value="1"/>
</dbReference>
<reference evidence="2" key="1">
    <citation type="submission" date="2021-06" db="EMBL/GenBank/DDBJ databases">
        <authorList>
            <person name="Kallberg Y."/>
            <person name="Tangrot J."/>
            <person name="Rosling A."/>
        </authorList>
    </citation>
    <scope>NUCLEOTIDE SEQUENCE</scope>
    <source>
        <strain evidence="2">FL966</strain>
    </source>
</reference>
<sequence length="67" mass="7463">MSGNAEFDQAAKEFETIVKTHNDKISNEEKLDAYGLYKQAMIGDNATAKPTSIFSQEAKAKRNILKI</sequence>
<dbReference type="EMBL" id="CAJVQA010017423">
    <property type="protein sequence ID" value="CAG8748719.1"/>
    <property type="molecule type" value="Genomic_DNA"/>
</dbReference>
<evidence type="ECO:0000313" key="3">
    <source>
        <dbReference type="Proteomes" id="UP000789759"/>
    </source>
</evidence>
<evidence type="ECO:0000313" key="2">
    <source>
        <dbReference type="EMBL" id="CAG8748719.1"/>
    </source>
</evidence>
<dbReference type="Pfam" id="PF00887">
    <property type="entry name" value="ACBP"/>
    <property type="match status" value="1"/>
</dbReference>
<dbReference type="OrthoDB" id="346910at2759"/>
<organism evidence="2 3">
    <name type="scientific">Cetraspora pellucida</name>
    <dbReference type="NCBI Taxonomy" id="1433469"/>
    <lineage>
        <taxon>Eukaryota</taxon>
        <taxon>Fungi</taxon>
        <taxon>Fungi incertae sedis</taxon>
        <taxon>Mucoromycota</taxon>
        <taxon>Glomeromycotina</taxon>
        <taxon>Glomeromycetes</taxon>
        <taxon>Diversisporales</taxon>
        <taxon>Gigasporaceae</taxon>
        <taxon>Cetraspora</taxon>
    </lineage>
</organism>
<feature type="domain" description="ACB" evidence="1">
    <location>
        <begin position="1"/>
        <end position="67"/>
    </location>
</feature>
<keyword evidence="3" id="KW-1185">Reference proteome</keyword>
<dbReference type="InterPro" id="IPR014352">
    <property type="entry name" value="FERM/acyl-CoA-bd_prot_sf"/>
</dbReference>
<dbReference type="AlphaFoldDB" id="A0A9N9IUQ3"/>
<comment type="caution">
    <text evidence="2">The sequence shown here is derived from an EMBL/GenBank/DDBJ whole genome shotgun (WGS) entry which is preliminary data.</text>
</comment>
<dbReference type="InterPro" id="IPR000582">
    <property type="entry name" value="Acyl-CoA-binding_protein"/>
</dbReference>
<name>A0A9N9IUQ3_9GLOM</name>
<protein>
    <submittedName>
        <fullName evidence="2">457_t:CDS:1</fullName>
    </submittedName>
</protein>
<dbReference type="SUPFAM" id="SSF47027">
    <property type="entry name" value="Acyl-CoA binding protein"/>
    <property type="match status" value="1"/>
</dbReference>
<proteinExistence type="predicted"/>
<dbReference type="Proteomes" id="UP000789759">
    <property type="component" value="Unassembled WGS sequence"/>
</dbReference>
<dbReference type="GO" id="GO:0000062">
    <property type="term" value="F:fatty-acyl-CoA binding"/>
    <property type="evidence" value="ECO:0007669"/>
    <property type="project" value="InterPro"/>
</dbReference>
<dbReference type="PROSITE" id="PS51228">
    <property type="entry name" value="ACB_2"/>
    <property type="match status" value="1"/>
</dbReference>
<gene>
    <name evidence="2" type="ORF">CPELLU_LOCUS14565</name>
</gene>
<dbReference type="PRINTS" id="PR00689">
    <property type="entry name" value="ACOABINDINGP"/>
</dbReference>
<dbReference type="InterPro" id="IPR035984">
    <property type="entry name" value="Acyl-CoA-binding_sf"/>
</dbReference>
<evidence type="ECO:0000259" key="1">
    <source>
        <dbReference type="PROSITE" id="PS51228"/>
    </source>
</evidence>